<evidence type="ECO:0000313" key="3">
    <source>
        <dbReference type="Proteomes" id="UP000230233"/>
    </source>
</evidence>
<name>A0A2G5T673_9PELO</name>
<feature type="compositionally biased region" description="Low complexity" evidence="1">
    <location>
        <begin position="45"/>
        <end position="57"/>
    </location>
</feature>
<feature type="region of interest" description="Disordered" evidence="1">
    <location>
        <begin position="106"/>
        <end position="191"/>
    </location>
</feature>
<dbReference type="Proteomes" id="UP000230233">
    <property type="component" value="Chromosome V"/>
</dbReference>
<accession>A0A2G5T673</accession>
<evidence type="ECO:0000313" key="2">
    <source>
        <dbReference type="EMBL" id="PIC22708.1"/>
    </source>
</evidence>
<comment type="caution">
    <text evidence="2">The sequence shown here is derived from an EMBL/GenBank/DDBJ whole genome shotgun (WGS) entry which is preliminary data.</text>
</comment>
<keyword evidence="3" id="KW-1185">Reference proteome</keyword>
<proteinExistence type="predicted"/>
<sequence length="243" mass="27106">MGANESANLHNTDDGTIPIRRRAHTSYTRSPPDYFGSNPQQRKTSQNQMNHNNNNNNNDEKHKNSNTILTEFDVKQMMARSRAGTVCVSSIRRQSSEEAEKTILETVCQTTSDDESTGMSKKGSITSRKSTGSHDSGVGTHPNSPIASNLHLPSSSKDSEERQQDENVEESQLIPSITVSPAEDTMEDRKKKNIRHVIMKKMFKKKAAKPIQRTRSKSLGAPYAMYTNGMFLVVDGYVICKNI</sequence>
<organism evidence="2 3">
    <name type="scientific">Caenorhabditis nigoni</name>
    <dbReference type="NCBI Taxonomy" id="1611254"/>
    <lineage>
        <taxon>Eukaryota</taxon>
        <taxon>Metazoa</taxon>
        <taxon>Ecdysozoa</taxon>
        <taxon>Nematoda</taxon>
        <taxon>Chromadorea</taxon>
        <taxon>Rhabditida</taxon>
        <taxon>Rhabditina</taxon>
        <taxon>Rhabditomorpha</taxon>
        <taxon>Rhabditoidea</taxon>
        <taxon>Rhabditidae</taxon>
        <taxon>Peloderinae</taxon>
        <taxon>Caenorhabditis</taxon>
    </lineage>
</organism>
<feature type="compositionally biased region" description="Polar residues" evidence="1">
    <location>
        <begin position="107"/>
        <end position="134"/>
    </location>
</feature>
<feature type="compositionally biased region" description="Polar residues" evidence="1">
    <location>
        <begin position="141"/>
        <end position="156"/>
    </location>
</feature>
<dbReference type="AlphaFoldDB" id="A0A2G5T673"/>
<reference evidence="3" key="1">
    <citation type="submission" date="2017-10" db="EMBL/GenBank/DDBJ databases">
        <title>Rapid genome shrinkage in a self-fertile nematode reveals novel sperm competition proteins.</title>
        <authorList>
            <person name="Yin D."/>
            <person name="Schwarz E.M."/>
            <person name="Thomas C.G."/>
            <person name="Felde R.L."/>
            <person name="Korf I.F."/>
            <person name="Cutter A.D."/>
            <person name="Schartner C.M."/>
            <person name="Ralston E.J."/>
            <person name="Meyer B.J."/>
            <person name="Haag E.S."/>
        </authorList>
    </citation>
    <scope>NUCLEOTIDE SEQUENCE [LARGE SCALE GENOMIC DNA]</scope>
    <source>
        <strain evidence="3">JU1422</strain>
    </source>
</reference>
<protein>
    <submittedName>
        <fullName evidence="2">Uncharacterized protein</fullName>
    </submittedName>
</protein>
<evidence type="ECO:0000256" key="1">
    <source>
        <dbReference type="SAM" id="MobiDB-lite"/>
    </source>
</evidence>
<gene>
    <name evidence="2" type="primary">Cnig_chr_V.g16669</name>
    <name evidence="2" type="ORF">B9Z55_016669</name>
</gene>
<feature type="region of interest" description="Disordered" evidence="1">
    <location>
        <begin position="1"/>
        <end position="64"/>
    </location>
</feature>
<feature type="compositionally biased region" description="Polar residues" evidence="1">
    <location>
        <begin position="1"/>
        <end position="10"/>
    </location>
</feature>
<dbReference type="EMBL" id="PDUG01000005">
    <property type="protein sequence ID" value="PIC22708.1"/>
    <property type="molecule type" value="Genomic_DNA"/>
</dbReference>